<dbReference type="InterPro" id="IPR050595">
    <property type="entry name" value="Bact_response_regulator"/>
</dbReference>
<dbReference type="PANTHER" id="PTHR44591">
    <property type="entry name" value="STRESS RESPONSE REGULATOR PROTEIN 1"/>
    <property type="match status" value="1"/>
</dbReference>
<name>A0A3M6HT22_PSEAJ</name>
<dbReference type="Proteomes" id="UP000271531">
    <property type="component" value="Unassembled WGS sequence"/>
</dbReference>
<dbReference type="EMBL" id="RBVA01000207">
    <property type="protein sequence ID" value="RMW08048.1"/>
    <property type="molecule type" value="Genomic_DNA"/>
</dbReference>
<dbReference type="InterPro" id="IPR011006">
    <property type="entry name" value="CheY-like_superfamily"/>
</dbReference>
<organism evidence="4 5">
    <name type="scientific">Pseudomonas amygdali pv. tabaci</name>
    <name type="common">Pseudomonas syringae pv. tabaci</name>
    <dbReference type="NCBI Taxonomy" id="322"/>
    <lineage>
        <taxon>Bacteria</taxon>
        <taxon>Pseudomonadati</taxon>
        <taxon>Pseudomonadota</taxon>
        <taxon>Gammaproteobacteria</taxon>
        <taxon>Pseudomonadales</taxon>
        <taxon>Pseudomonadaceae</taxon>
        <taxon>Pseudomonas</taxon>
        <taxon>Pseudomonas amygdali</taxon>
    </lineage>
</organism>
<comment type="caution">
    <text evidence="4">The sequence shown here is derived from an EMBL/GenBank/DDBJ whole genome shotgun (WGS) entry which is preliminary data.</text>
</comment>
<reference evidence="4 5" key="1">
    <citation type="submission" date="2018-08" db="EMBL/GenBank/DDBJ databases">
        <title>Recombination of ecologically and evolutionarily significant loci maintains genetic cohesion in the Pseudomonas syringae species complex.</title>
        <authorList>
            <person name="Dillon M."/>
            <person name="Thakur S."/>
            <person name="Almeida R.N.D."/>
            <person name="Weir B.S."/>
            <person name="Guttman D.S."/>
        </authorList>
    </citation>
    <scope>NUCLEOTIDE SEQUENCE [LARGE SCALE GENOMIC DNA]</scope>
    <source>
        <strain evidence="4 5">ICMP 4525</strain>
    </source>
</reference>
<evidence type="ECO:0000256" key="1">
    <source>
        <dbReference type="ARBA" id="ARBA00022553"/>
    </source>
</evidence>
<feature type="modified residue" description="4-aspartylphosphate" evidence="2">
    <location>
        <position position="92"/>
    </location>
</feature>
<dbReference type="Pfam" id="PF00072">
    <property type="entry name" value="Response_reg"/>
    <property type="match status" value="1"/>
</dbReference>
<keyword evidence="1 2" id="KW-0597">Phosphoprotein</keyword>
<dbReference type="AlphaFoldDB" id="A0A3M6HT22"/>
<proteinExistence type="predicted"/>
<dbReference type="GO" id="GO:0000160">
    <property type="term" value="P:phosphorelay signal transduction system"/>
    <property type="evidence" value="ECO:0007669"/>
    <property type="project" value="InterPro"/>
</dbReference>
<dbReference type="PANTHER" id="PTHR44591:SF21">
    <property type="entry name" value="TWO-COMPONENT RESPONSE REGULATOR"/>
    <property type="match status" value="1"/>
</dbReference>
<evidence type="ECO:0000313" key="4">
    <source>
        <dbReference type="EMBL" id="RMW08048.1"/>
    </source>
</evidence>
<dbReference type="SUPFAM" id="SSF52172">
    <property type="entry name" value="CheY-like"/>
    <property type="match status" value="1"/>
</dbReference>
<evidence type="ECO:0000259" key="3">
    <source>
        <dbReference type="PROSITE" id="PS50110"/>
    </source>
</evidence>
<dbReference type="Gene3D" id="3.40.50.2300">
    <property type="match status" value="1"/>
</dbReference>
<dbReference type="SMART" id="SM00448">
    <property type="entry name" value="REC"/>
    <property type="match status" value="1"/>
</dbReference>
<dbReference type="PROSITE" id="PS50110">
    <property type="entry name" value="RESPONSE_REGULATORY"/>
    <property type="match status" value="1"/>
</dbReference>
<evidence type="ECO:0000313" key="5">
    <source>
        <dbReference type="Proteomes" id="UP000271531"/>
    </source>
</evidence>
<protein>
    <submittedName>
        <fullName evidence="4">Response regulator</fullName>
    </submittedName>
</protein>
<dbReference type="InterPro" id="IPR001789">
    <property type="entry name" value="Sig_transdc_resp-reg_receiver"/>
</dbReference>
<accession>A0A3M6HT22</accession>
<feature type="domain" description="Response regulatory" evidence="3">
    <location>
        <begin position="41"/>
        <end position="152"/>
    </location>
</feature>
<gene>
    <name evidence="4" type="ORF">ALP03_05502</name>
</gene>
<sequence>MDRTALGYAELPEKEAWHSMLSALSPFFRFKESTMPDTARTILVVEDDAIVRMLIVDVLEELEYKVLEAEDATSALTFVVDDTRHIDLLMTDQGLPDMKGTALAKKVIELRPQLPVLFASGYSENIDVPPGMHSIGKPFSIDQLRDKVKSILD</sequence>
<evidence type="ECO:0000256" key="2">
    <source>
        <dbReference type="PROSITE-ProRule" id="PRU00169"/>
    </source>
</evidence>